<dbReference type="EMBL" id="BRXE01000005">
    <property type="protein sequence ID" value="GLB81654.1"/>
    <property type="molecule type" value="Genomic_DNA"/>
</dbReference>
<protein>
    <submittedName>
        <fullName evidence="2">Uncharacterized protein</fullName>
    </submittedName>
</protein>
<dbReference type="Proteomes" id="UP001165663">
    <property type="component" value="Unassembled WGS sequence"/>
</dbReference>
<gene>
    <name evidence="2" type="ORF">Mkiyose1413_10850</name>
    <name evidence="1" type="ORF">SRL2020028_09100</name>
</gene>
<reference evidence="2" key="1">
    <citation type="submission" date="2022-08" db="EMBL/GenBank/DDBJ databases">
        <title>Mycobacterium kiyosense sp. nov., scotochromogenic slow-glowing species isolated from respiratory specimens.</title>
        <authorList>
            <person name="Fukano H."/>
            <person name="Kazumi Y."/>
            <person name="Sakagami N."/>
            <person name="Ato M."/>
            <person name="Mitarai S."/>
            <person name="Hoshino Y."/>
        </authorList>
    </citation>
    <scope>NUCLEOTIDE SEQUENCE</scope>
    <source>
        <strain evidence="2">1413</strain>
        <strain evidence="1">SRL2020-028</strain>
    </source>
</reference>
<evidence type="ECO:0000313" key="1">
    <source>
        <dbReference type="EMBL" id="GLB81654.1"/>
    </source>
</evidence>
<accession>A0A9P3Q429</accession>
<keyword evidence="3" id="KW-1185">Reference proteome</keyword>
<organism evidence="2 3">
    <name type="scientific">Mycobacterium kiyosense</name>
    <dbReference type="NCBI Taxonomy" id="2871094"/>
    <lineage>
        <taxon>Bacteria</taxon>
        <taxon>Bacillati</taxon>
        <taxon>Actinomycetota</taxon>
        <taxon>Actinomycetes</taxon>
        <taxon>Mycobacteriales</taxon>
        <taxon>Mycobacteriaceae</taxon>
        <taxon>Mycobacterium</taxon>
    </lineage>
</organism>
<comment type="caution">
    <text evidence="2">The sequence shown here is derived from an EMBL/GenBank/DDBJ whole genome shotgun (WGS) entry which is preliminary data.</text>
</comment>
<proteinExistence type="predicted"/>
<sequence>MKGPTAAAISVEDGPIQPSSVRVAITEPYEAAAERISAAIVFHDELAPSIDADPGPAYMRAELISGGSAAKSIMTVS</sequence>
<evidence type="ECO:0000313" key="2">
    <source>
        <dbReference type="EMBL" id="GLD29202.1"/>
    </source>
</evidence>
<evidence type="ECO:0000313" key="3">
    <source>
        <dbReference type="Proteomes" id="UP001064782"/>
    </source>
</evidence>
<dbReference type="EMBL" id="BRZI01000004">
    <property type="protein sequence ID" value="GLD29202.1"/>
    <property type="molecule type" value="Genomic_DNA"/>
</dbReference>
<dbReference type="Proteomes" id="UP001064782">
    <property type="component" value="Unassembled WGS sequence"/>
</dbReference>
<name>A0A9P3Q429_9MYCO</name>
<dbReference type="AlphaFoldDB" id="A0A9P3Q429"/>